<proteinExistence type="predicted"/>
<dbReference type="STRING" id="279058.LT85_1800"/>
<dbReference type="EMBL" id="CP009962">
    <property type="protein sequence ID" value="AIY40958.1"/>
    <property type="molecule type" value="Genomic_DNA"/>
</dbReference>
<evidence type="ECO:0000313" key="3">
    <source>
        <dbReference type="Proteomes" id="UP000030302"/>
    </source>
</evidence>
<reference evidence="3" key="1">
    <citation type="journal article" date="2014" name="Soil Biol. Biochem.">
        <title>Structure and function of bacterial communities in ageing soils: Insights from the Mendocino ecological staircase.</title>
        <authorList>
            <person name="Uroz S."/>
            <person name="Tech J.J."/>
            <person name="Sawaya N.A."/>
            <person name="Frey-Klett P."/>
            <person name="Leveau J.H.J."/>
        </authorList>
    </citation>
    <scope>NUCLEOTIDE SEQUENCE [LARGE SCALE GENOMIC DNA]</scope>
    <source>
        <strain evidence="3">Cal35</strain>
    </source>
</reference>
<dbReference type="Proteomes" id="UP000030302">
    <property type="component" value="Chromosome"/>
</dbReference>
<feature type="transmembrane region" description="Helical" evidence="1">
    <location>
        <begin position="44"/>
        <end position="61"/>
    </location>
</feature>
<organism evidence="2 3">
    <name type="scientific">Collimonas arenae</name>
    <dbReference type="NCBI Taxonomy" id="279058"/>
    <lineage>
        <taxon>Bacteria</taxon>
        <taxon>Pseudomonadati</taxon>
        <taxon>Pseudomonadota</taxon>
        <taxon>Betaproteobacteria</taxon>
        <taxon>Burkholderiales</taxon>
        <taxon>Oxalobacteraceae</taxon>
        <taxon>Collimonas</taxon>
    </lineage>
</organism>
<dbReference type="Pfam" id="PF04307">
    <property type="entry name" value="YdjM"/>
    <property type="match status" value="1"/>
</dbReference>
<dbReference type="AlphaFoldDB" id="A0A0A1F8A5"/>
<accession>A0A0A1F8A5</accession>
<protein>
    <recommendedName>
        <fullName evidence="4">LexA-binding, inner membrane-associated hydrolase</fullName>
    </recommendedName>
</protein>
<gene>
    <name evidence="2" type="ORF">LT85_1800</name>
</gene>
<keyword evidence="1" id="KW-0812">Transmembrane</keyword>
<keyword evidence="1" id="KW-1133">Transmembrane helix</keyword>
<evidence type="ECO:0000313" key="2">
    <source>
        <dbReference type="EMBL" id="AIY40958.1"/>
    </source>
</evidence>
<dbReference type="HOGENOM" id="CLU_126439_0_0_4"/>
<evidence type="ECO:0000256" key="1">
    <source>
        <dbReference type="SAM" id="Phobius"/>
    </source>
</evidence>
<keyword evidence="3" id="KW-1185">Reference proteome</keyword>
<name>A0A0A1F8A5_9BURK</name>
<evidence type="ECO:0008006" key="4">
    <source>
        <dbReference type="Google" id="ProtNLM"/>
    </source>
</evidence>
<dbReference type="InterPro" id="IPR007404">
    <property type="entry name" value="YdjM-like"/>
</dbReference>
<dbReference type="KEGG" id="care:LT85_1800"/>
<feature type="transmembrane region" description="Helical" evidence="1">
    <location>
        <begin position="21"/>
        <end position="38"/>
    </location>
</feature>
<sequence>MELSWWRSGSGRYSWIPHRTLTHWGIAWIALLVLSYKALPYFHWMALVFGFAVGGIMHLLADWPNPLGVPWLWISWRHSLNLWKSGRCDWIVTSAAWLAAATVADRAWFHSVALHYVEGLTRVAMR</sequence>
<keyword evidence="1" id="KW-0472">Membrane</keyword>